<proteinExistence type="predicted"/>
<dbReference type="InterPro" id="IPR011009">
    <property type="entry name" value="Kinase-like_dom_sf"/>
</dbReference>
<sequence>MTNNYDFLKRSKLFENKKKIQSVVKISENKFKINADDKSYVFALYDMDYHESIANEGYLQDILKNIGLEPLEIYEEGIMPDKNKAYKIFEYRKEKSLKEFLAKSDEEKQFSIGKKFGFLLEKFHKSKITENIDWEKKFLTKSNYLFYIHGLSEDIGDRDYILIDYIQDNIHLTKNTPINLLHGKINDKNIRVYDGDKLDFRGLKEIEYGDGVFDFVDINKIAIDYPKFAQGVLDGYFNGKRPSRKFFRLLSLYQAYVILYNKVDKNIDKDHNLDENQIDDLMKMYDDFNRLLPSWAK</sequence>
<evidence type="ECO:0008006" key="3">
    <source>
        <dbReference type="Google" id="ProtNLM"/>
    </source>
</evidence>
<dbReference type="RefSeq" id="WP_004836039.1">
    <property type="nucleotide sequence ID" value="NZ_CAMPNK010000012.1"/>
</dbReference>
<name>A0A133KDA2_9FIRM</name>
<dbReference type="Proteomes" id="UP000070383">
    <property type="component" value="Unassembled WGS sequence"/>
</dbReference>
<dbReference type="STRING" id="33036.HMPREF3200_01363"/>
<evidence type="ECO:0000313" key="1">
    <source>
        <dbReference type="EMBL" id="KWZ77543.1"/>
    </source>
</evidence>
<dbReference type="SUPFAM" id="SSF56112">
    <property type="entry name" value="Protein kinase-like (PK-like)"/>
    <property type="match status" value="1"/>
</dbReference>
<dbReference type="OrthoDB" id="1701315at2"/>
<organism evidence="1 2">
    <name type="scientific">Anaerococcus tetradius</name>
    <dbReference type="NCBI Taxonomy" id="33036"/>
    <lineage>
        <taxon>Bacteria</taxon>
        <taxon>Bacillati</taxon>
        <taxon>Bacillota</taxon>
        <taxon>Tissierellia</taxon>
        <taxon>Tissierellales</taxon>
        <taxon>Peptoniphilaceae</taxon>
        <taxon>Anaerococcus</taxon>
    </lineage>
</organism>
<dbReference type="EMBL" id="LRPM01000048">
    <property type="protein sequence ID" value="KWZ77543.1"/>
    <property type="molecule type" value="Genomic_DNA"/>
</dbReference>
<comment type="caution">
    <text evidence="1">The sequence shown here is derived from an EMBL/GenBank/DDBJ whole genome shotgun (WGS) entry which is preliminary data.</text>
</comment>
<accession>A0A133KDA2</accession>
<dbReference type="PANTHER" id="PTHR41283">
    <property type="entry name" value="AMINOGLYCOSIDE PHOSPHOTRANSFERASE"/>
    <property type="match status" value="1"/>
</dbReference>
<evidence type="ECO:0000313" key="2">
    <source>
        <dbReference type="Proteomes" id="UP000070383"/>
    </source>
</evidence>
<dbReference type="AlphaFoldDB" id="A0A133KDA2"/>
<gene>
    <name evidence="1" type="ORF">HMPREF3200_01363</name>
</gene>
<dbReference type="PATRIC" id="fig|33036.3.peg.1351"/>
<dbReference type="PANTHER" id="PTHR41283:SF1">
    <property type="entry name" value="AMINOGLYCOSIDE PHOSPHOTRANSFERASE DOMAIN-CONTAINING PROTEIN"/>
    <property type="match status" value="1"/>
</dbReference>
<reference evidence="2" key="1">
    <citation type="submission" date="2016-01" db="EMBL/GenBank/DDBJ databases">
        <authorList>
            <person name="Mitreva M."/>
            <person name="Pepin K.H."/>
            <person name="Mihindukulasuriya K.A."/>
            <person name="Fulton R."/>
            <person name="Fronick C."/>
            <person name="O'Laughlin M."/>
            <person name="Miner T."/>
            <person name="Herter B."/>
            <person name="Rosa B.A."/>
            <person name="Cordes M."/>
            <person name="Tomlinson C."/>
            <person name="Wollam A."/>
            <person name="Palsikar V.B."/>
            <person name="Mardis E.R."/>
            <person name="Wilson R.K."/>
        </authorList>
    </citation>
    <scope>NUCLEOTIDE SEQUENCE [LARGE SCALE GENOMIC DNA]</scope>
    <source>
        <strain evidence="2">MJR8151</strain>
    </source>
</reference>
<keyword evidence="2" id="KW-1185">Reference proteome</keyword>
<protein>
    <recommendedName>
        <fullName evidence="3">Aminoglycoside phosphotransferase domain-containing protein</fullName>
    </recommendedName>
</protein>